<dbReference type="InParanoid" id="A0A3R7FT46"/>
<dbReference type="GO" id="GO:0016926">
    <property type="term" value="P:protein desumoylation"/>
    <property type="evidence" value="ECO:0007669"/>
    <property type="project" value="TreeGrafter"/>
</dbReference>
<dbReference type="GO" id="GO:0016929">
    <property type="term" value="F:deSUMOylase activity"/>
    <property type="evidence" value="ECO:0007669"/>
    <property type="project" value="TreeGrafter"/>
</dbReference>
<organism evidence="6 7">
    <name type="scientific">Clonorchis sinensis</name>
    <name type="common">Chinese liver fluke</name>
    <dbReference type="NCBI Taxonomy" id="79923"/>
    <lineage>
        <taxon>Eukaryota</taxon>
        <taxon>Metazoa</taxon>
        <taxon>Spiralia</taxon>
        <taxon>Lophotrochozoa</taxon>
        <taxon>Platyhelminthes</taxon>
        <taxon>Trematoda</taxon>
        <taxon>Digenea</taxon>
        <taxon>Opisthorchiida</taxon>
        <taxon>Opisthorchiata</taxon>
        <taxon>Opisthorchiidae</taxon>
        <taxon>Clonorchis</taxon>
    </lineage>
</organism>
<name>A0A3R7FT46_CLOSI</name>
<reference evidence="6 7" key="2">
    <citation type="journal article" date="2021" name="Genomics">
        <title>High-quality reference genome for Clonorchis sinensis.</title>
        <authorList>
            <person name="Young N.D."/>
            <person name="Stroehlein A.J."/>
            <person name="Kinkar L."/>
            <person name="Wang T."/>
            <person name="Sohn W.M."/>
            <person name="Chang B.C.H."/>
            <person name="Kaur P."/>
            <person name="Weisz D."/>
            <person name="Dudchenko O."/>
            <person name="Aiden E.L."/>
            <person name="Korhonen P.K."/>
            <person name="Gasser R.B."/>
        </authorList>
    </citation>
    <scope>NUCLEOTIDE SEQUENCE [LARGE SCALE GENOMIC DNA]</scope>
    <source>
        <strain evidence="6">Cs-k2</strain>
    </source>
</reference>
<keyword evidence="3" id="KW-0378">Hydrolase</keyword>
<dbReference type="GO" id="GO:0005634">
    <property type="term" value="C:nucleus"/>
    <property type="evidence" value="ECO:0007669"/>
    <property type="project" value="TreeGrafter"/>
</dbReference>
<proteinExistence type="inferred from homology"/>
<accession>A0A3R7FT46</accession>
<reference evidence="6 7" key="1">
    <citation type="journal article" date="2018" name="Biotechnol. Adv.">
        <title>Improved genomic resources and new bioinformatic workflow for the carcinogenic parasite Clonorchis sinensis: Biotechnological implications.</title>
        <authorList>
            <person name="Wang D."/>
            <person name="Korhonen P.K."/>
            <person name="Gasser R.B."/>
            <person name="Young N.D."/>
        </authorList>
    </citation>
    <scope>NUCLEOTIDE SEQUENCE [LARGE SCALE GENOMIC DNA]</scope>
    <source>
        <strain evidence="6">Cs-k2</strain>
    </source>
</reference>
<evidence type="ECO:0000256" key="3">
    <source>
        <dbReference type="ARBA" id="ARBA00022801"/>
    </source>
</evidence>
<dbReference type="PROSITE" id="PS50600">
    <property type="entry name" value="ULP_PROTEASE"/>
    <property type="match status" value="1"/>
</dbReference>
<evidence type="ECO:0000256" key="2">
    <source>
        <dbReference type="ARBA" id="ARBA00022670"/>
    </source>
</evidence>
<sequence>MKRPHELTAVFDTDSSQYLPPSTLSFSHPTTTKRIRTDRLYSNTIHFFRSAQMSIYERIFKSPDRQSTTDANALPKGRVCGGGTENDTFLRPVGIPRRPVSLTPGSEGNILNELTVVKQQSVSTENLAWPPRSTGGNVAQPVLSSTPSAKLLTTPNSSIPKTPDATPIERQLYRRLLTQAALSTPSVNRKHWDEGRSKATNTLTIVIDDNEPTSGGQTSVITRRAISPIRFPHEHATSSSSADEDLSLCRITKADGVTEVADQEARAWLKSCEQTPYLSEVWLANLTTSYQSKAKQRERERQLAEAKLQHWEKQRVADHKRRMDNLEQRLACLLLTPPVLSDPYLVPQPIPIELPYKPRRVLPVLPTLPELTESQLAEVDTALRGEGPDVVLVENFRLSVTRRELKTLAGTNWLSDMVINFYMQLLYNRSQQSPAPNGFDVLSKLPRIAVMSTFFYPKLTAPTGGGYSSVRRWSRQLKLCDQDLVLIPIHDRGMHWCLACVDFRRKTLTYYDSMGSKNDNCLRTLMSYLQSEWQDKKGQPLPDPDSWTLINSEDSVPQQMNGSDCGVFTCTYGEFLSRDAKLTFSQDDMPGIRKRMMYEILTQQLLTTGFKVQSSVS</sequence>
<evidence type="ECO:0000259" key="5">
    <source>
        <dbReference type="PROSITE" id="PS50600"/>
    </source>
</evidence>
<feature type="domain" description="Ubiquitin-like protease family profile" evidence="5">
    <location>
        <begin position="398"/>
        <end position="576"/>
    </location>
</feature>
<evidence type="ECO:0000256" key="4">
    <source>
        <dbReference type="ARBA" id="ARBA00022807"/>
    </source>
</evidence>
<evidence type="ECO:0000313" key="7">
    <source>
        <dbReference type="Proteomes" id="UP000286415"/>
    </source>
</evidence>
<dbReference type="Pfam" id="PF02902">
    <property type="entry name" value="Peptidase_C48"/>
    <property type="match status" value="1"/>
</dbReference>
<dbReference type="GO" id="GO:0006508">
    <property type="term" value="P:proteolysis"/>
    <property type="evidence" value="ECO:0007669"/>
    <property type="project" value="UniProtKB-KW"/>
</dbReference>
<dbReference type="GO" id="GO:0080090">
    <property type="term" value="P:regulation of primary metabolic process"/>
    <property type="evidence" value="ECO:0007669"/>
    <property type="project" value="UniProtKB-ARBA"/>
</dbReference>
<keyword evidence="4" id="KW-0788">Thiol protease</keyword>
<comment type="similarity">
    <text evidence="1">Belongs to the peptidase C48 family.</text>
</comment>
<dbReference type="PANTHER" id="PTHR12606">
    <property type="entry name" value="SENTRIN/SUMO-SPECIFIC PROTEASE"/>
    <property type="match status" value="1"/>
</dbReference>
<evidence type="ECO:0000313" key="6">
    <source>
        <dbReference type="EMBL" id="KAG5441455.1"/>
    </source>
</evidence>
<dbReference type="InterPro" id="IPR003653">
    <property type="entry name" value="Peptidase_C48_C"/>
</dbReference>
<dbReference type="SUPFAM" id="SSF54001">
    <property type="entry name" value="Cysteine proteinases"/>
    <property type="match status" value="1"/>
</dbReference>
<dbReference type="STRING" id="79923.A0A3R7FT46"/>
<comment type="caution">
    <text evidence="6">The sequence shown here is derived from an EMBL/GenBank/DDBJ whole genome shotgun (WGS) entry which is preliminary data.</text>
</comment>
<dbReference type="PANTHER" id="PTHR12606:SF141">
    <property type="entry name" value="GH15225P-RELATED"/>
    <property type="match status" value="1"/>
</dbReference>
<evidence type="ECO:0000256" key="1">
    <source>
        <dbReference type="ARBA" id="ARBA00005234"/>
    </source>
</evidence>
<dbReference type="AlphaFoldDB" id="A0A3R7FT46"/>
<dbReference type="OrthoDB" id="1939479at2759"/>
<keyword evidence="7" id="KW-1185">Reference proteome</keyword>
<dbReference type="GO" id="GO:0060255">
    <property type="term" value="P:regulation of macromolecule metabolic process"/>
    <property type="evidence" value="ECO:0007669"/>
    <property type="project" value="UniProtKB-ARBA"/>
</dbReference>
<dbReference type="InterPro" id="IPR038765">
    <property type="entry name" value="Papain-like_cys_pep_sf"/>
</dbReference>
<protein>
    <submittedName>
        <fullName evidence="6">SUMO1 sentrin specific peptidase 1</fullName>
    </submittedName>
</protein>
<dbReference type="FunFam" id="3.40.395.10:FF:000001">
    <property type="entry name" value="Sentrin-specific protease 1"/>
    <property type="match status" value="1"/>
</dbReference>
<dbReference type="Proteomes" id="UP000286415">
    <property type="component" value="Unassembled WGS sequence"/>
</dbReference>
<dbReference type="Gene3D" id="3.40.395.10">
    <property type="entry name" value="Adenoviral Proteinase, Chain A"/>
    <property type="match status" value="1"/>
</dbReference>
<dbReference type="EMBL" id="NIRI02000077">
    <property type="protein sequence ID" value="KAG5441455.1"/>
    <property type="molecule type" value="Genomic_DNA"/>
</dbReference>
<keyword evidence="2" id="KW-0645">Protease</keyword>
<gene>
    <name evidence="6" type="ORF">CSKR_107639</name>
</gene>